<protein>
    <recommendedName>
        <fullName evidence="5">Oxygen sensor histidine kinase NreB</fullName>
        <ecNumber evidence="4">2.7.13.3</ecNumber>
    </recommendedName>
    <alternativeName>
        <fullName evidence="18">Nitrogen regulation protein B</fullName>
    </alternativeName>
</protein>
<comment type="cofactor">
    <cofactor evidence="2">
        <name>[4Fe-4S] cluster</name>
        <dbReference type="ChEBI" id="CHEBI:49883"/>
    </cofactor>
</comment>
<dbReference type="InterPro" id="IPR011712">
    <property type="entry name" value="Sig_transdc_His_kin_sub3_dim/P"/>
</dbReference>
<evidence type="ECO:0000256" key="12">
    <source>
        <dbReference type="ARBA" id="ARBA00022777"/>
    </source>
</evidence>
<dbReference type="GO" id="GO:0051539">
    <property type="term" value="F:4 iron, 4 sulfur cluster binding"/>
    <property type="evidence" value="ECO:0007669"/>
    <property type="project" value="UniProtKB-KW"/>
</dbReference>
<gene>
    <name evidence="22" type="ORF">SAMN04487910_3283</name>
</gene>
<dbReference type="EC" id="2.7.13.3" evidence="4"/>
<dbReference type="OrthoDB" id="9760839at2"/>
<keyword evidence="7" id="KW-0963">Cytoplasm</keyword>
<keyword evidence="13" id="KW-0067">ATP-binding</keyword>
<dbReference type="InterPro" id="IPR005467">
    <property type="entry name" value="His_kinase_dom"/>
</dbReference>
<evidence type="ECO:0000256" key="19">
    <source>
        <dbReference type="SAM" id="Coils"/>
    </source>
</evidence>
<evidence type="ECO:0000259" key="21">
    <source>
        <dbReference type="PROSITE" id="PS50109"/>
    </source>
</evidence>
<evidence type="ECO:0000256" key="7">
    <source>
        <dbReference type="ARBA" id="ARBA00022490"/>
    </source>
</evidence>
<keyword evidence="14" id="KW-0408">Iron</keyword>
<dbReference type="Gene3D" id="1.20.5.1930">
    <property type="match status" value="1"/>
</dbReference>
<comment type="catalytic activity">
    <reaction evidence="1">
        <text>ATP + protein L-histidine = ADP + protein N-phospho-L-histidine.</text>
        <dbReference type="EC" id="2.7.13.3"/>
    </reaction>
</comment>
<evidence type="ECO:0000256" key="5">
    <source>
        <dbReference type="ARBA" id="ARBA00017322"/>
    </source>
</evidence>
<feature type="transmembrane region" description="Helical" evidence="20">
    <location>
        <begin position="399"/>
        <end position="418"/>
    </location>
</feature>
<keyword evidence="10" id="KW-0479">Metal-binding</keyword>
<dbReference type="GO" id="GO:0016020">
    <property type="term" value="C:membrane"/>
    <property type="evidence" value="ECO:0007669"/>
    <property type="project" value="InterPro"/>
</dbReference>
<keyword evidence="15" id="KW-0902">Two-component regulatory system</keyword>
<dbReference type="PANTHER" id="PTHR24421:SF10">
    <property type="entry name" value="NITRATE_NITRITE SENSOR PROTEIN NARQ"/>
    <property type="match status" value="1"/>
</dbReference>
<keyword evidence="20" id="KW-1133">Transmembrane helix</keyword>
<dbReference type="GO" id="GO:0005524">
    <property type="term" value="F:ATP binding"/>
    <property type="evidence" value="ECO:0007669"/>
    <property type="project" value="UniProtKB-KW"/>
</dbReference>
<comment type="subcellular location">
    <subcellularLocation>
        <location evidence="3">Cytoplasm</location>
    </subcellularLocation>
</comment>
<keyword evidence="11" id="KW-0547">Nucleotide-binding</keyword>
<evidence type="ECO:0000256" key="6">
    <source>
        <dbReference type="ARBA" id="ARBA00022485"/>
    </source>
</evidence>
<accession>A0A1H7T4J6</accession>
<evidence type="ECO:0000256" key="16">
    <source>
        <dbReference type="ARBA" id="ARBA00023014"/>
    </source>
</evidence>
<evidence type="ECO:0000256" key="20">
    <source>
        <dbReference type="SAM" id="Phobius"/>
    </source>
</evidence>
<keyword evidence="20" id="KW-0472">Membrane</keyword>
<dbReference type="AlphaFoldDB" id="A0A1H7T4J6"/>
<dbReference type="PRINTS" id="PR00344">
    <property type="entry name" value="BCTRLSENSOR"/>
</dbReference>
<dbReference type="Proteomes" id="UP000198521">
    <property type="component" value="Unassembled WGS sequence"/>
</dbReference>
<dbReference type="SUPFAM" id="SSF55874">
    <property type="entry name" value="ATPase domain of HSP90 chaperone/DNA topoisomerase II/histidine kinase"/>
    <property type="match status" value="1"/>
</dbReference>
<evidence type="ECO:0000256" key="9">
    <source>
        <dbReference type="ARBA" id="ARBA00022679"/>
    </source>
</evidence>
<evidence type="ECO:0000313" key="22">
    <source>
        <dbReference type="EMBL" id="SEL79713.1"/>
    </source>
</evidence>
<evidence type="ECO:0000256" key="2">
    <source>
        <dbReference type="ARBA" id="ARBA00001966"/>
    </source>
</evidence>
<dbReference type="GO" id="GO:0046983">
    <property type="term" value="F:protein dimerization activity"/>
    <property type="evidence" value="ECO:0007669"/>
    <property type="project" value="InterPro"/>
</dbReference>
<evidence type="ECO:0000256" key="4">
    <source>
        <dbReference type="ARBA" id="ARBA00012438"/>
    </source>
</evidence>
<comment type="function">
    <text evidence="17">Member of the two-component regulatory system NreB/NreC involved in the control of dissimilatory nitrate/nitrite reduction in response to oxygen. NreB functions as a direct oxygen sensor histidine kinase which is autophosphorylated, in the absence of oxygen, probably at the conserved histidine residue, and transfers its phosphate group probably to a conserved aspartate residue of NreC. NreB/NreC activates the expression of the nitrate (narGHJI) and nitrite (nir) reductase operons, as well as the putative nitrate transporter gene narT.</text>
</comment>
<dbReference type="InterPro" id="IPR050482">
    <property type="entry name" value="Sensor_HK_TwoCompSys"/>
</dbReference>
<keyword evidence="19" id="KW-0175">Coiled coil</keyword>
<reference evidence="22 23" key="1">
    <citation type="submission" date="2016-10" db="EMBL/GenBank/DDBJ databases">
        <authorList>
            <person name="de Groot N.N."/>
        </authorList>
    </citation>
    <scope>NUCLEOTIDE SEQUENCE [LARGE SCALE GENOMIC DNA]</scope>
    <source>
        <strain evidence="22 23">DSM 25232</strain>
    </source>
</reference>
<dbReference type="PANTHER" id="PTHR24421">
    <property type="entry name" value="NITRATE/NITRITE SENSOR PROTEIN NARX-RELATED"/>
    <property type="match status" value="1"/>
</dbReference>
<dbReference type="InterPro" id="IPR004358">
    <property type="entry name" value="Sig_transdc_His_kin-like_C"/>
</dbReference>
<keyword evidence="20" id="KW-0812">Transmembrane</keyword>
<evidence type="ECO:0000256" key="15">
    <source>
        <dbReference type="ARBA" id="ARBA00023012"/>
    </source>
</evidence>
<feature type="domain" description="Histidine kinase" evidence="21">
    <location>
        <begin position="468"/>
        <end position="659"/>
    </location>
</feature>
<keyword evidence="8" id="KW-0597">Phosphoprotein</keyword>
<evidence type="ECO:0000256" key="10">
    <source>
        <dbReference type="ARBA" id="ARBA00022723"/>
    </source>
</evidence>
<feature type="coiled-coil region" evidence="19">
    <location>
        <begin position="363"/>
        <end position="449"/>
    </location>
</feature>
<keyword evidence="23" id="KW-1185">Reference proteome</keyword>
<evidence type="ECO:0000256" key="18">
    <source>
        <dbReference type="ARBA" id="ARBA00030800"/>
    </source>
</evidence>
<sequence>MIKILFFISLYGCCFLSTTVYSFSSNKQTQELIINNIVNLEYENANRLIEKIEDWQLKESLKTLNLILYNQGQEIQDSTSVSYQINLNTKDKLLLILNNLAFGYNELFHKPNEGTSFTYFFEAYRLAKEKNDTNLRILTLLGILEYYHYEFVLTSRQYEKYLLELKSVAKTPILYSWYYLHYIYFKLESTNKNEREVSNEIDKLEQQIKLLKKNHRIRPLFLSLKAINLGRQGKIEGSKEFHLKTLKESADFPFLKYIRFRTCYKLAELYNFNYYTEDGLKYIKMAEEHIDISDKLRSQVFISKYISENYKALAEKYIDSFYALKKDKSLFRIDSMAQKAFLSYRESYTKFTRSVQLEHELDYQKNTSDNIKLNKQLQTAEKEKQILIEQQKKKRNQNIAIGLGGSLFLGSVIAILIYRNTKRKQRIAEQEKEIEVQKTEKLLKEQELTAIDAMISGQEKERQRLANDLHDNLGSTLATVKLHFDHLKNNRNNPKIENIEELFSKTNNLLDEAYQKVRTIAHEKNSGVMAKQGLLPAVRNLAKKASNGNRLQIEVQDYGLDERLDNALEISIFRIIQELITNTIKHANASEIAISLTNHDSLLNIIVEDNGKGFNAKVLPEKDGMGLKSIEKRIEHLEGTFEIDSTIGKGTNIIINIPI</sequence>
<dbReference type="PROSITE" id="PS50109">
    <property type="entry name" value="HIS_KIN"/>
    <property type="match status" value="1"/>
</dbReference>
<dbReference type="Pfam" id="PF02518">
    <property type="entry name" value="HATPase_c"/>
    <property type="match status" value="1"/>
</dbReference>
<dbReference type="GO" id="GO:0005737">
    <property type="term" value="C:cytoplasm"/>
    <property type="evidence" value="ECO:0007669"/>
    <property type="project" value="UniProtKB-SubCell"/>
</dbReference>
<dbReference type="Pfam" id="PF07730">
    <property type="entry name" value="HisKA_3"/>
    <property type="match status" value="1"/>
</dbReference>
<dbReference type="STRING" id="1038014.SAMN04487910_3283"/>
<keyword evidence="9" id="KW-0808">Transferase</keyword>
<evidence type="ECO:0000256" key="13">
    <source>
        <dbReference type="ARBA" id="ARBA00022840"/>
    </source>
</evidence>
<keyword evidence="6" id="KW-0004">4Fe-4S</keyword>
<dbReference type="SMART" id="SM00387">
    <property type="entry name" value="HATPase_c"/>
    <property type="match status" value="1"/>
</dbReference>
<organism evidence="22 23">
    <name type="scientific">Aquimarina amphilecti</name>
    <dbReference type="NCBI Taxonomy" id="1038014"/>
    <lineage>
        <taxon>Bacteria</taxon>
        <taxon>Pseudomonadati</taxon>
        <taxon>Bacteroidota</taxon>
        <taxon>Flavobacteriia</taxon>
        <taxon>Flavobacteriales</taxon>
        <taxon>Flavobacteriaceae</taxon>
        <taxon>Aquimarina</taxon>
    </lineage>
</organism>
<evidence type="ECO:0000256" key="17">
    <source>
        <dbReference type="ARBA" id="ARBA00024827"/>
    </source>
</evidence>
<evidence type="ECO:0000256" key="3">
    <source>
        <dbReference type="ARBA" id="ARBA00004496"/>
    </source>
</evidence>
<keyword evidence="12 22" id="KW-0418">Kinase</keyword>
<dbReference type="CDD" id="cd16917">
    <property type="entry name" value="HATPase_UhpB-NarQ-NarX-like"/>
    <property type="match status" value="1"/>
</dbReference>
<feature type="coiled-coil region" evidence="19">
    <location>
        <begin position="187"/>
        <end position="214"/>
    </location>
</feature>
<evidence type="ECO:0000256" key="11">
    <source>
        <dbReference type="ARBA" id="ARBA00022741"/>
    </source>
</evidence>
<name>A0A1H7T4J6_AQUAM</name>
<evidence type="ECO:0000256" key="1">
    <source>
        <dbReference type="ARBA" id="ARBA00000085"/>
    </source>
</evidence>
<proteinExistence type="predicted"/>
<dbReference type="InterPro" id="IPR036890">
    <property type="entry name" value="HATPase_C_sf"/>
</dbReference>
<dbReference type="Gene3D" id="3.30.565.10">
    <property type="entry name" value="Histidine kinase-like ATPase, C-terminal domain"/>
    <property type="match status" value="1"/>
</dbReference>
<dbReference type="EMBL" id="FOAB01000006">
    <property type="protein sequence ID" value="SEL79713.1"/>
    <property type="molecule type" value="Genomic_DNA"/>
</dbReference>
<evidence type="ECO:0000313" key="23">
    <source>
        <dbReference type="Proteomes" id="UP000198521"/>
    </source>
</evidence>
<evidence type="ECO:0000256" key="14">
    <source>
        <dbReference type="ARBA" id="ARBA00023004"/>
    </source>
</evidence>
<dbReference type="InterPro" id="IPR003594">
    <property type="entry name" value="HATPase_dom"/>
</dbReference>
<keyword evidence="16" id="KW-0411">Iron-sulfur</keyword>
<dbReference type="GO" id="GO:0046872">
    <property type="term" value="F:metal ion binding"/>
    <property type="evidence" value="ECO:0007669"/>
    <property type="project" value="UniProtKB-KW"/>
</dbReference>
<dbReference type="GO" id="GO:0000155">
    <property type="term" value="F:phosphorelay sensor kinase activity"/>
    <property type="evidence" value="ECO:0007669"/>
    <property type="project" value="InterPro"/>
</dbReference>
<evidence type="ECO:0000256" key="8">
    <source>
        <dbReference type="ARBA" id="ARBA00022553"/>
    </source>
</evidence>